<proteinExistence type="predicted"/>
<dbReference type="AlphaFoldDB" id="A0A1F5YCZ9"/>
<protein>
    <submittedName>
        <fullName evidence="1">Uncharacterized protein</fullName>
    </submittedName>
</protein>
<name>A0A1F5YCZ9_9BACT</name>
<dbReference type="Proteomes" id="UP000176992">
    <property type="component" value="Unassembled WGS sequence"/>
</dbReference>
<organism evidence="1 2">
    <name type="scientific">Candidatus Glassbacteria bacterium GWA2_58_10</name>
    <dbReference type="NCBI Taxonomy" id="1817865"/>
    <lineage>
        <taxon>Bacteria</taxon>
        <taxon>Candidatus Glassiibacteriota</taxon>
    </lineage>
</organism>
<sequence>MKNSVVNQAPETMLGIVDTGTLLNRQGRPLRRFGLTEAQFNILMLLRRQPDNGRMNQARLVGLLENVRAQVRNNGKGRWNFFSSDSSYINSS</sequence>
<evidence type="ECO:0000313" key="2">
    <source>
        <dbReference type="Proteomes" id="UP000176992"/>
    </source>
</evidence>
<dbReference type="EMBL" id="MFIV01000183">
    <property type="protein sequence ID" value="OGF98009.1"/>
    <property type="molecule type" value="Genomic_DNA"/>
</dbReference>
<reference evidence="1 2" key="1">
    <citation type="journal article" date="2016" name="Nat. Commun.">
        <title>Thousands of microbial genomes shed light on interconnected biogeochemical processes in an aquifer system.</title>
        <authorList>
            <person name="Anantharaman K."/>
            <person name="Brown C.T."/>
            <person name="Hug L.A."/>
            <person name="Sharon I."/>
            <person name="Castelle C.J."/>
            <person name="Probst A.J."/>
            <person name="Thomas B.C."/>
            <person name="Singh A."/>
            <person name="Wilkins M.J."/>
            <person name="Karaoz U."/>
            <person name="Brodie E.L."/>
            <person name="Williams K.H."/>
            <person name="Hubbard S.S."/>
            <person name="Banfield J.F."/>
        </authorList>
    </citation>
    <scope>NUCLEOTIDE SEQUENCE [LARGE SCALE GENOMIC DNA]</scope>
</reference>
<gene>
    <name evidence="1" type="ORF">A2Z86_05475</name>
</gene>
<accession>A0A1F5YCZ9</accession>
<comment type="caution">
    <text evidence="1">The sequence shown here is derived from an EMBL/GenBank/DDBJ whole genome shotgun (WGS) entry which is preliminary data.</text>
</comment>
<evidence type="ECO:0000313" key="1">
    <source>
        <dbReference type="EMBL" id="OGF98009.1"/>
    </source>
</evidence>